<dbReference type="SUPFAM" id="SSF56317">
    <property type="entry name" value="Carbon-nitrogen hydrolase"/>
    <property type="match status" value="2"/>
</dbReference>
<feature type="domain" description="CN hydrolase" evidence="4">
    <location>
        <begin position="421"/>
        <end position="749"/>
    </location>
</feature>
<keyword evidence="3" id="KW-1133">Transmembrane helix</keyword>
<dbReference type="InterPro" id="IPR003010">
    <property type="entry name" value="C-N_Hydrolase"/>
</dbReference>
<proteinExistence type="predicted"/>
<dbReference type="Proteomes" id="UP000006408">
    <property type="component" value="Unassembled WGS sequence"/>
</dbReference>
<organism evidence="5 6">
    <name type="scientific">Bifidobacterium angulatum DSM 20098 = JCM 7096</name>
    <dbReference type="NCBI Taxonomy" id="518635"/>
    <lineage>
        <taxon>Bacteria</taxon>
        <taxon>Bacillati</taxon>
        <taxon>Actinomycetota</taxon>
        <taxon>Actinomycetes</taxon>
        <taxon>Bifidobacteriales</taxon>
        <taxon>Bifidobacteriaceae</taxon>
        <taxon>Bifidobacterium</taxon>
    </lineage>
</organism>
<protein>
    <submittedName>
        <fullName evidence="5">Hydrolase, carbon-nitrogen family</fullName>
    </submittedName>
</protein>
<evidence type="ECO:0000313" key="6">
    <source>
        <dbReference type="Proteomes" id="UP000006408"/>
    </source>
</evidence>
<dbReference type="eggNOG" id="COG0388">
    <property type="taxonomic scope" value="Bacteria"/>
</dbReference>
<dbReference type="EMBL" id="ABYS02000009">
    <property type="protein sequence ID" value="EEP20753.1"/>
    <property type="molecule type" value="Genomic_DNA"/>
</dbReference>
<evidence type="ECO:0000313" key="5">
    <source>
        <dbReference type="EMBL" id="EEP20753.1"/>
    </source>
</evidence>
<sequence length="957" mass="102008">MIRRHRQANNREEKDMAESKQSTTEPASARTGVPMAEQTAAHATRFPMKRRITAAVAAVGSIALCATMALAGGSAAYADTYSSTTVAAASTVTSGTIPAGQLSVVNFHPTWGNKQANKASMLKYIASAHANGVKMIVFPEMALTGYVSSSDPDSAAYKMAVSQAETTESPITRELAKAAAENDMWVIYGTSEKIPGDTEHAYNSAFAISPKGQVSAYQKIAPVEGNWATPGSTPVILQTEWGLMGLSICYDTYAQPEIERYYAAQGVSLLVNPTATSRSYTDIDGDGVKDAKGWEWYYKNRLESIASRDGLTIASADLVGKDGYAGEGENQPYDFPGGSVILQGGFSAAKYYAGLNADGTILTAKEGALVNDKDMRLTVGSTTKVANDFHPDYYAKWYAQLADKQESGQNLSYRYGSSDAPTTAVANVSAVWGDKEKNTEMMLKYIDEAHGKGVDIIVFPETILTGYDSTDPEGKDDAHTSNASVNTLLAKSNDYMQVVLAEKVKGADGDTTRGESVQKIAAAAKKYGMYVVFGLPEMPDGGPITDTDGVKKVYNSAAVAFPDGHTDSFQKMHRAGSEETAWSMPGSTPLMFELPEWKDANGNPLKAGVDICRDGHFYPELGRYYAASGAELLLHPTATTGNAWYRETRMGSYTDRDGLGVVTDNVWGPDGYPLDSDGNPIYSVNDNGETVSSGKTVAGYNYMGVGYDPFRTSSLIINAWSGKNGTSFDYATGSALDTSGTGKGASLTESANMTFAEGAYDPDNLEYRTMNLKSAGFRVMNFQARLYSKMYDQLAKRFIAGYQSMYPESSALDKTALADPIARAVAKLAESGKYTDATLSALTDAYEQALSLQNNTTFSSEQSDLVTAAAKQLDEAIAGLQVKSADNGEANLTKPSDNGDAADFVAGSTTEGVKQKSNETTSANTGSSVAAVVMVMILLLGAGTTVGAYAWRKTVGR</sequence>
<dbReference type="Pfam" id="PF00795">
    <property type="entry name" value="CN_hydrolase"/>
    <property type="match status" value="2"/>
</dbReference>
<keyword evidence="3" id="KW-0472">Membrane</keyword>
<evidence type="ECO:0000256" key="2">
    <source>
        <dbReference type="SAM" id="MobiDB-lite"/>
    </source>
</evidence>
<keyword evidence="3" id="KW-0812">Transmembrane</keyword>
<feature type="transmembrane region" description="Helical" evidence="3">
    <location>
        <begin position="52"/>
        <end position="77"/>
    </location>
</feature>
<evidence type="ECO:0000256" key="1">
    <source>
        <dbReference type="ARBA" id="ARBA00022801"/>
    </source>
</evidence>
<reference evidence="5" key="1">
    <citation type="submission" date="2009-04" db="EMBL/GenBank/DDBJ databases">
        <authorList>
            <person name="Weinstock G."/>
            <person name="Sodergren E."/>
            <person name="Clifton S."/>
            <person name="Fulton L."/>
            <person name="Fulton B."/>
            <person name="Courtney L."/>
            <person name="Fronick C."/>
            <person name="Harrison M."/>
            <person name="Strong C."/>
            <person name="Farmer C."/>
            <person name="Delahaunty K."/>
            <person name="Markovic C."/>
            <person name="Hall O."/>
            <person name="Minx P."/>
            <person name="Tomlinson C."/>
            <person name="Mitreva M."/>
            <person name="Nelson J."/>
            <person name="Hou S."/>
            <person name="Wollam A."/>
            <person name="Pepin K.H."/>
            <person name="Johnson M."/>
            <person name="Bhonagiri V."/>
            <person name="Nash W.E."/>
            <person name="Warren W."/>
            <person name="Chinwalla A."/>
            <person name="Mardis E.R."/>
            <person name="Wilson R.K."/>
        </authorList>
    </citation>
    <scope>NUCLEOTIDE SEQUENCE [LARGE SCALE GENOMIC DNA]</scope>
    <source>
        <strain evidence="5">DSM 20098</strain>
    </source>
</reference>
<evidence type="ECO:0000259" key="4">
    <source>
        <dbReference type="PROSITE" id="PS50263"/>
    </source>
</evidence>
<dbReference type="Gene3D" id="3.60.110.10">
    <property type="entry name" value="Carbon-nitrogen hydrolase"/>
    <property type="match status" value="2"/>
</dbReference>
<dbReference type="GO" id="GO:0016811">
    <property type="term" value="F:hydrolase activity, acting on carbon-nitrogen (but not peptide) bonds, in linear amides"/>
    <property type="evidence" value="ECO:0007669"/>
    <property type="project" value="TreeGrafter"/>
</dbReference>
<dbReference type="HOGENOM" id="CLU_012866_0_0_11"/>
<dbReference type="KEGG" id="bang:BBAG_1181"/>
<dbReference type="PROSITE" id="PS50263">
    <property type="entry name" value="CN_HYDROLASE"/>
    <property type="match status" value="2"/>
</dbReference>
<feature type="region of interest" description="Disordered" evidence="2">
    <location>
        <begin position="1"/>
        <end position="42"/>
    </location>
</feature>
<accession>C4FG57</accession>
<comment type="caution">
    <text evidence="5">The sequence shown here is derived from an EMBL/GenBank/DDBJ whole genome shotgun (WGS) entry which is preliminary data.</text>
</comment>
<dbReference type="Gene3D" id="1.20.1270.90">
    <property type="entry name" value="AF1782-like"/>
    <property type="match status" value="1"/>
</dbReference>
<name>C4FG57_9BIFI</name>
<keyword evidence="1 5" id="KW-0378">Hydrolase</keyword>
<dbReference type="InterPro" id="IPR036526">
    <property type="entry name" value="C-N_Hydrolase_sf"/>
</dbReference>
<dbReference type="PANTHER" id="PTHR43674">
    <property type="entry name" value="NITRILASE C965.09-RELATED"/>
    <property type="match status" value="1"/>
</dbReference>
<dbReference type="AlphaFoldDB" id="C4FG57"/>
<dbReference type="CDD" id="cd07197">
    <property type="entry name" value="nitrilase"/>
    <property type="match status" value="2"/>
</dbReference>
<dbReference type="InterPro" id="IPR050345">
    <property type="entry name" value="Aliph_Amidase/BUP"/>
</dbReference>
<gene>
    <name evidence="5" type="ORF">BIFANG_03323</name>
</gene>
<evidence type="ECO:0000256" key="3">
    <source>
        <dbReference type="SAM" id="Phobius"/>
    </source>
</evidence>
<dbReference type="PATRIC" id="fig|518635.17.peg.1219"/>
<feature type="compositionally biased region" description="Basic and acidic residues" evidence="2">
    <location>
        <begin position="9"/>
        <end position="18"/>
    </location>
</feature>
<keyword evidence="6" id="KW-1185">Reference proteome</keyword>
<feature type="transmembrane region" description="Helical" evidence="3">
    <location>
        <begin position="929"/>
        <end position="951"/>
    </location>
</feature>
<dbReference type="PANTHER" id="PTHR43674:SF16">
    <property type="entry name" value="CARBON-NITROGEN FAMILY, PUTATIVE (AFU_ORTHOLOGUE AFUA_5G02350)-RELATED"/>
    <property type="match status" value="1"/>
</dbReference>
<feature type="domain" description="CN hydrolase" evidence="4">
    <location>
        <begin position="100"/>
        <end position="357"/>
    </location>
</feature>